<dbReference type="InterPro" id="IPR013094">
    <property type="entry name" value="AB_hydrolase_3"/>
</dbReference>
<accession>A0ABR7IBL4</accession>
<keyword evidence="2" id="KW-0378">Hydrolase</keyword>
<dbReference type="Pfam" id="PF07859">
    <property type="entry name" value="Abhydrolase_3"/>
    <property type="match status" value="1"/>
</dbReference>
<evidence type="ECO:0000313" key="2">
    <source>
        <dbReference type="EMBL" id="MBC5754297.1"/>
    </source>
</evidence>
<sequence length="112" mass="12936">MRKTAGIDVTHVSIKWDRAKTDVSPYASPARQTDYCDLPPAYTFVGTGEPFLAETKTYIENLKKCGISARIDIYDMDIHAFDMLRPGWEVSKRAAHRFNEEFYYASEHYFAE</sequence>
<proteinExistence type="predicted"/>
<dbReference type="Proteomes" id="UP000621540">
    <property type="component" value="Unassembled WGS sequence"/>
</dbReference>
<organism evidence="2 3">
    <name type="scientific">Roseburia yibonii</name>
    <dbReference type="NCBI Taxonomy" id="2763063"/>
    <lineage>
        <taxon>Bacteria</taxon>
        <taxon>Bacillati</taxon>
        <taxon>Bacillota</taxon>
        <taxon>Clostridia</taxon>
        <taxon>Lachnospirales</taxon>
        <taxon>Lachnospiraceae</taxon>
        <taxon>Roseburia</taxon>
    </lineage>
</organism>
<evidence type="ECO:0000313" key="3">
    <source>
        <dbReference type="Proteomes" id="UP000621540"/>
    </source>
</evidence>
<dbReference type="InterPro" id="IPR029058">
    <property type="entry name" value="AB_hydrolase_fold"/>
</dbReference>
<feature type="domain" description="Alpha/beta hydrolase fold-3" evidence="1">
    <location>
        <begin position="19"/>
        <end position="82"/>
    </location>
</feature>
<comment type="caution">
    <text evidence="2">The sequence shown here is derived from an EMBL/GenBank/DDBJ whole genome shotgun (WGS) entry which is preliminary data.</text>
</comment>
<keyword evidence="3" id="KW-1185">Reference proteome</keyword>
<dbReference type="RefSeq" id="WP_186982376.1">
    <property type="nucleotide sequence ID" value="NZ_JACOQH010000006.1"/>
</dbReference>
<dbReference type="Gene3D" id="3.40.50.1820">
    <property type="entry name" value="alpha/beta hydrolase"/>
    <property type="match status" value="1"/>
</dbReference>
<dbReference type="EMBL" id="JACOQH010000006">
    <property type="protein sequence ID" value="MBC5754297.1"/>
    <property type="molecule type" value="Genomic_DNA"/>
</dbReference>
<dbReference type="SUPFAM" id="SSF53474">
    <property type="entry name" value="alpha/beta-Hydrolases"/>
    <property type="match status" value="1"/>
</dbReference>
<evidence type="ECO:0000259" key="1">
    <source>
        <dbReference type="Pfam" id="PF07859"/>
    </source>
</evidence>
<dbReference type="GO" id="GO:0016787">
    <property type="term" value="F:hydrolase activity"/>
    <property type="evidence" value="ECO:0007669"/>
    <property type="project" value="UniProtKB-KW"/>
</dbReference>
<reference evidence="2 3" key="1">
    <citation type="submission" date="2020-08" db="EMBL/GenBank/DDBJ databases">
        <title>Genome public.</title>
        <authorList>
            <person name="Liu C."/>
            <person name="Sun Q."/>
        </authorList>
    </citation>
    <scope>NUCLEOTIDE SEQUENCE [LARGE SCALE GENOMIC DNA]</scope>
    <source>
        <strain evidence="2 3">BX0805</strain>
    </source>
</reference>
<name>A0ABR7IBL4_9FIRM</name>
<protein>
    <submittedName>
        <fullName evidence="2">Alpha/beta hydrolase fold domain-containing protein</fullName>
    </submittedName>
</protein>
<gene>
    <name evidence="2" type="ORF">H8Z76_09790</name>
</gene>